<accession>A0A1W9YQ32</accession>
<dbReference type="InterPro" id="IPR029068">
    <property type="entry name" value="Glyas_Bleomycin-R_OHBP_Dase"/>
</dbReference>
<gene>
    <name evidence="2" type="ORF">BST17_25075</name>
</gene>
<reference evidence="2 3" key="1">
    <citation type="submission" date="2017-02" db="EMBL/GenBank/DDBJ databases">
        <title>The new phylogeny of genus Mycobacterium.</title>
        <authorList>
            <person name="Tortoli E."/>
            <person name="Trovato A."/>
            <person name="Cirillo D.M."/>
        </authorList>
    </citation>
    <scope>NUCLEOTIDE SEQUENCE [LARGE SCALE GENOMIC DNA]</scope>
    <source>
        <strain evidence="2 3">DSM 45578</strain>
    </source>
</reference>
<keyword evidence="2" id="KW-0223">Dioxygenase</keyword>
<dbReference type="STRING" id="564198.BST17_25075"/>
<dbReference type="OrthoDB" id="3827654at2"/>
<dbReference type="EMBL" id="MVHJ01000033">
    <property type="protein sequence ID" value="ORA02181.1"/>
    <property type="molecule type" value="Genomic_DNA"/>
</dbReference>
<dbReference type="PROSITE" id="PS51819">
    <property type="entry name" value="VOC"/>
    <property type="match status" value="1"/>
</dbReference>
<name>A0A1W9YQ32_MYCBA</name>
<evidence type="ECO:0000313" key="3">
    <source>
        <dbReference type="Proteomes" id="UP000192366"/>
    </source>
</evidence>
<sequence length="395" mass="43311">MTERLVVCDDFVNKGDGMATDVHKDLHKDLHSERGAVRGEHPGRSRNPLIKVADLAWLEFEKPDLTRAEAFARAFGFQTAQRTPSELHLRGTDAGAPCVLLRRGPRTRFGGLALRAGDEVDVLRIADATGAGIRPLPEVIGGVAVDLTDPSGTPVRVVAGMHALPDTPVQQPLTHNTGRDIARINATQRPARVPARVQRLGHVVLQSTTYLTTLNWYLDMFGMIVSDFLYFPGQRDRGPTMSFIRCDRGSQPADHHTLALALGPANRYVHSAYQVSDLDALAAGGEYLSARGYSRSWGIGRHIQGSQLFDYWRDPDGFLVEHFADGDMFDNTLEPGWAEFSASGLSQWGPPVTRDFLGTDARSVRHEAAAMLTALRGENEFDIRRLAGLLKVAAT</sequence>
<dbReference type="InterPro" id="IPR037523">
    <property type="entry name" value="VOC_core"/>
</dbReference>
<dbReference type="InterPro" id="IPR004360">
    <property type="entry name" value="Glyas_Fos-R_dOase_dom"/>
</dbReference>
<keyword evidence="3" id="KW-1185">Reference proteome</keyword>
<feature type="domain" description="VOC" evidence="1">
    <location>
        <begin position="199"/>
        <end position="325"/>
    </location>
</feature>
<keyword evidence="2" id="KW-0560">Oxidoreductase</keyword>
<evidence type="ECO:0000313" key="2">
    <source>
        <dbReference type="EMBL" id="ORA02181.1"/>
    </source>
</evidence>
<protein>
    <submittedName>
        <fullName evidence="2">2,3-dihydroxybiphenyl 1,2-dioxygenase</fullName>
    </submittedName>
</protein>
<dbReference type="AlphaFoldDB" id="A0A1W9YQ32"/>
<dbReference type="Pfam" id="PF00903">
    <property type="entry name" value="Glyoxalase"/>
    <property type="match status" value="1"/>
</dbReference>
<evidence type="ECO:0000259" key="1">
    <source>
        <dbReference type="PROSITE" id="PS51819"/>
    </source>
</evidence>
<dbReference type="GO" id="GO:0051213">
    <property type="term" value="F:dioxygenase activity"/>
    <property type="evidence" value="ECO:0007669"/>
    <property type="project" value="UniProtKB-KW"/>
</dbReference>
<dbReference type="Proteomes" id="UP000192366">
    <property type="component" value="Unassembled WGS sequence"/>
</dbReference>
<organism evidence="2 3">
    <name type="scientific">Mycolicibacterium bacteremicum</name>
    <name type="common">Mycobacterium bacteremicum</name>
    <dbReference type="NCBI Taxonomy" id="564198"/>
    <lineage>
        <taxon>Bacteria</taxon>
        <taxon>Bacillati</taxon>
        <taxon>Actinomycetota</taxon>
        <taxon>Actinomycetes</taxon>
        <taxon>Mycobacteriales</taxon>
        <taxon>Mycobacteriaceae</taxon>
        <taxon>Mycolicibacterium</taxon>
    </lineage>
</organism>
<proteinExistence type="predicted"/>
<comment type="caution">
    <text evidence="2">The sequence shown here is derived from an EMBL/GenBank/DDBJ whole genome shotgun (WGS) entry which is preliminary data.</text>
</comment>
<dbReference type="Gene3D" id="3.10.180.10">
    <property type="entry name" value="2,3-Dihydroxybiphenyl 1,2-Dioxygenase, domain 1"/>
    <property type="match status" value="2"/>
</dbReference>
<dbReference type="SUPFAM" id="SSF54593">
    <property type="entry name" value="Glyoxalase/Bleomycin resistance protein/Dihydroxybiphenyl dioxygenase"/>
    <property type="match status" value="2"/>
</dbReference>